<evidence type="ECO:0000313" key="1">
    <source>
        <dbReference type="EMBL" id="CCH98767.1"/>
    </source>
</evidence>
<protein>
    <submittedName>
        <fullName evidence="1">Uncharacterized protein</fullName>
    </submittedName>
</protein>
<comment type="caution">
    <text evidence="1">The sequence shown here is derived from an EMBL/GenBank/DDBJ whole genome shotgun (WGS) entry which is preliminary data.</text>
</comment>
<dbReference type="AlphaFoldDB" id="I4FSZ2"/>
<dbReference type="Proteomes" id="UP000003172">
    <property type="component" value="Unassembled WGS sequence"/>
</dbReference>
<organism evidence="1 2">
    <name type="scientific">Microcystis aeruginosa PCC 9717</name>
    <dbReference type="NCBI Taxonomy" id="1160286"/>
    <lineage>
        <taxon>Bacteria</taxon>
        <taxon>Bacillati</taxon>
        <taxon>Cyanobacteriota</taxon>
        <taxon>Cyanophyceae</taxon>
        <taxon>Oscillatoriophycideae</taxon>
        <taxon>Chroococcales</taxon>
        <taxon>Microcystaceae</taxon>
        <taxon>Microcystis</taxon>
    </lineage>
</organism>
<dbReference type="EMBL" id="CAII01000483">
    <property type="protein sequence ID" value="CCH98767.1"/>
    <property type="molecule type" value="Genomic_DNA"/>
</dbReference>
<sequence>MLLGSGVGRQESGELRMNNNQLNGLFKDFMQFNPYFYRF</sequence>
<proteinExistence type="predicted"/>
<gene>
    <name evidence="1" type="ORF">MICAB_5330007</name>
</gene>
<name>I4FSZ2_MICAE</name>
<dbReference type="HOGENOM" id="CLU_3312773_0_0_3"/>
<accession>I4FSZ2</accession>
<evidence type="ECO:0000313" key="2">
    <source>
        <dbReference type="Proteomes" id="UP000003172"/>
    </source>
</evidence>
<reference evidence="1 2" key="1">
    <citation type="submission" date="2012-04" db="EMBL/GenBank/DDBJ databases">
        <authorList>
            <person name="Genoscope - CEA"/>
        </authorList>
    </citation>
    <scope>NUCLEOTIDE SEQUENCE [LARGE SCALE GENOMIC DNA]</scope>
    <source>
        <strain evidence="1 2">9717</strain>
    </source>
</reference>